<protein>
    <submittedName>
        <fullName evidence="1">Uncharacterized protein</fullName>
    </submittedName>
</protein>
<dbReference type="AlphaFoldDB" id="A0A5S3QK61"/>
<proteinExistence type="predicted"/>
<evidence type="ECO:0000313" key="2">
    <source>
        <dbReference type="Proteomes" id="UP000306980"/>
    </source>
</evidence>
<comment type="caution">
    <text evidence="1">The sequence shown here is derived from an EMBL/GenBank/DDBJ whole genome shotgun (WGS) entry which is preliminary data.</text>
</comment>
<dbReference type="RefSeq" id="WP_138603025.1">
    <property type="nucleotide sequence ID" value="NZ_VCIA01000001.1"/>
</dbReference>
<dbReference type="OrthoDB" id="2970945at2"/>
<dbReference type="Proteomes" id="UP000306980">
    <property type="component" value="Unassembled WGS sequence"/>
</dbReference>
<accession>A0A5S3QK61</accession>
<sequence>MRGLFGNLFQKWVIVFSTQHIGDYYKVRSKLRQHHIDYQTETVTFKGSYSGRNRHPTTYHLKVKEKDVQKTDDIIDP</sequence>
<evidence type="ECO:0000313" key="1">
    <source>
        <dbReference type="EMBL" id="TMN22117.1"/>
    </source>
</evidence>
<name>A0A5S3QK61_9BACI</name>
<reference evidence="1 2" key="1">
    <citation type="submission" date="2019-05" db="EMBL/GenBank/DDBJ databases">
        <title>Genomic analysis of Lentibacillus sp. NKC220-2.</title>
        <authorList>
            <person name="Oh Y.J."/>
        </authorList>
    </citation>
    <scope>NUCLEOTIDE SEQUENCE [LARGE SCALE GENOMIC DNA]</scope>
    <source>
        <strain evidence="1 2">NKC220-2</strain>
    </source>
</reference>
<gene>
    <name evidence="1" type="ORF">FFL34_08250</name>
</gene>
<organism evidence="1 2">
    <name type="scientific">Lentibacillus cibarius</name>
    <dbReference type="NCBI Taxonomy" id="2583219"/>
    <lineage>
        <taxon>Bacteria</taxon>
        <taxon>Bacillati</taxon>
        <taxon>Bacillota</taxon>
        <taxon>Bacilli</taxon>
        <taxon>Bacillales</taxon>
        <taxon>Bacillaceae</taxon>
        <taxon>Lentibacillus</taxon>
    </lineage>
</organism>
<dbReference type="EMBL" id="VCIA01000001">
    <property type="protein sequence ID" value="TMN22117.1"/>
    <property type="molecule type" value="Genomic_DNA"/>
</dbReference>